<feature type="transmembrane region" description="Helical" evidence="7">
    <location>
        <begin position="221"/>
        <end position="243"/>
    </location>
</feature>
<evidence type="ECO:0000256" key="7">
    <source>
        <dbReference type="SAM" id="Phobius"/>
    </source>
</evidence>
<dbReference type="GO" id="GO:0020037">
    <property type="term" value="F:heme binding"/>
    <property type="evidence" value="ECO:0007669"/>
    <property type="project" value="InterPro"/>
</dbReference>
<dbReference type="InterPro" id="IPR045062">
    <property type="entry name" value="Cyt_c_biogenesis_CcsA/CcmC"/>
</dbReference>
<feature type="transmembrane region" description="Helical" evidence="7">
    <location>
        <begin position="191"/>
        <end position="214"/>
    </location>
</feature>
<evidence type="ECO:0000256" key="6">
    <source>
        <dbReference type="ARBA" id="ARBA00023136"/>
    </source>
</evidence>
<feature type="transmembrane region" description="Helical" evidence="7">
    <location>
        <begin position="122"/>
        <end position="140"/>
    </location>
</feature>
<dbReference type="PANTHER" id="PTHR30071">
    <property type="entry name" value="HEME EXPORTER PROTEIN C"/>
    <property type="match status" value="1"/>
</dbReference>
<keyword evidence="3 7" id="KW-0812">Transmembrane</keyword>
<feature type="transmembrane region" description="Helical" evidence="7">
    <location>
        <begin position="7"/>
        <end position="28"/>
    </location>
</feature>
<dbReference type="InterPro" id="IPR003557">
    <property type="entry name" value="Cyt_c_biogenesis_CcmC"/>
</dbReference>
<accession>A0A0U2M9P8</accession>
<dbReference type="OrthoDB" id="148358at2157"/>
<dbReference type="PRINTS" id="PR01386">
    <property type="entry name" value="CCMCBIOGNSIS"/>
</dbReference>
<dbReference type="GO" id="GO:0005886">
    <property type="term" value="C:plasma membrane"/>
    <property type="evidence" value="ECO:0007669"/>
    <property type="project" value="TreeGrafter"/>
</dbReference>
<dbReference type="InterPro" id="IPR002541">
    <property type="entry name" value="Cyt_c_assembly"/>
</dbReference>
<feature type="transmembrane region" description="Helical" evidence="7">
    <location>
        <begin position="349"/>
        <end position="369"/>
    </location>
</feature>
<organism evidence="9 10">
    <name type="scientific">Ignicoccus islandicus DSM 13165</name>
    <dbReference type="NCBI Taxonomy" id="940295"/>
    <lineage>
        <taxon>Archaea</taxon>
        <taxon>Thermoproteota</taxon>
        <taxon>Thermoprotei</taxon>
        <taxon>Desulfurococcales</taxon>
        <taxon>Desulfurococcaceae</taxon>
        <taxon>Ignicoccus</taxon>
    </lineage>
</organism>
<evidence type="ECO:0000256" key="1">
    <source>
        <dbReference type="ARBA" id="ARBA00004141"/>
    </source>
</evidence>
<keyword evidence="10" id="KW-1185">Reference proteome</keyword>
<dbReference type="GO" id="GO:0015232">
    <property type="term" value="F:heme transmembrane transporter activity"/>
    <property type="evidence" value="ECO:0007669"/>
    <property type="project" value="InterPro"/>
</dbReference>
<evidence type="ECO:0000313" key="10">
    <source>
        <dbReference type="Proteomes" id="UP000060778"/>
    </source>
</evidence>
<proteinExistence type="inferred from homology"/>
<comment type="similarity">
    <text evidence="2">Belongs to the CcmC/CycZ/HelC family.</text>
</comment>
<feature type="transmembrane region" description="Helical" evidence="7">
    <location>
        <begin position="86"/>
        <end position="107"/>
    </location>
</feature>
<sequence length="374" mass="40901">MSRYLSISISILVSILLIADAVVSNLVVTKAPIPSAVPLGSPAAYLNVYLHVPIAWASYILFTAGFVLSIIYLITNNEKFDRYASAFIYTALVYAFLTLITGSMWALESWGSSWNWDPRETSVLLMFIAYLVYVAIRYSIKEPEKRAVISAVYAIAAFASLPISFIAPYVIQGSLHPTMSNTKSFVTQPGVTPYFVSKVLLVVITSILIAIGVAIGFEKKIVVAGASIALVIFLFSAITSLPLGHVGRVVKVELTNGSQNVIAINSKGELLQLKGSLRVTVSYGEEETNVTLKSLKEIPTPQLVPAPGFARGNDQLLIKYNNETYWPTLLGHLVKVEGEKLKVVKPFCVAWTLMTYGTLVPLYVIVTSLRREGK</sequence>
<dbReference type="KEGG" id="iis:EYM_04580"/>
<dbReference type="EMBL" id="CP006867">
    <property type="protein sequence ID" value="ALU11773.1"/>
    <property type="molecule type" value="Genomic_DNA"/>
</dbReference>
<protein>
    <submittedName>
        <fullName evidence="9">Cytochrome C assembly protein</fullName>
    </submittedName>
</protein>
<feature type="transmembrane region" description="Helical" evidence="7">
    <location>
        <begin position="48"/>
        <end position="74"/>
    </location>
</feature>
<comment type="subcellular location">
    <subcellularLocation>
        <location evidence="1">Membrane</location>
        <topology evidence="1">Multi-pass membrane protein</topology>
    </subcellularLocation>
</comment>
<reference evidence="9 10" key="1">
    <citation type="submission" date="2013-11" db="EMBL/GenBank/DDBJ databases">
        <title>Comparative genomics of Ignicoccus.</title>
        <authorList>
            <person name="Podar M."/>
        </authorList>
    </citation>
    <scope>NUCLEOTIDE SEQUENCE [LARGE SCALE GENOMIC DNA]</scope>
    <source>
        <strain evidence="9 10">DSM 13165</strain>
    </source>
</reference>
<dbReference type="Pfam" id="PF01578">
    <property type="entry name" value="Cytochrom_C_asm"/>
    <property type="match status" value="1"/>
</dbReference>
<feature type="transmembrane region" description="Helical" evidence="7">
    <location>
        <begin position="147"/>
        <end position="171"/>
    </location>
</feature>
<evidence type="ECO:0000256" key="2">
    <source>
        <dbReference type="ARBA" id="ARBA00005840"/>
    </source>
</evidence>
<keyword evidence="5 7" id="KW-1133">Transmembrane helix</keyword>
<keyword evidence="6 7" id="KW-0472">Membrane</keyword>
<evidence type="ECO:0000313" key="9">
    <source>
        <dbReference type="EMBL" id="ALU11773.1"/>
    </source>
</evidence>
<evidence type="ECO:0000259" key="8">
    <source>
        <dbReference type="Pfam" id="PF01578"/>
    </source>
</evidence>
<dbReference type="STRING" id="940295.EYM_04580"/>
<keyword evidence="4" id="KW-0201">Cytochrome c-type biogenesis</keyword>
<dbReference type="PANTHER" id="PTHR30071:SF1">
    <property type="entry name" value="CYTOCHROME B_B6 PROTEIN-RELATED"/>
    <property type="match status" value="1"/>
</dbReference>
<evidence type="ECO:0000256" key="4">
    <source>
        <dbReference type="ARBA" id="ARBA00022748"/>
    </source>
</evidence>
<gene>
    <name evidence="9" type="ORF">EYM_04580</name>
</gene>
<dbReference type="AlphaFoldDB" id="A0A0U2M9P8"/>
<dbReference type="GeneID" id="30680306"/>
<name>A0A0U2M9P8_9CREN</name>
<dbReference type="GO" id="GO:0017004">
    <property type="term" value="P:cytochrome complex assembly"/>
    <property type="evidence" value="ECO:0007669"/>
    <property type="project" value="UniProtKB-KW"/>
</dbReference>
<evidence type="ECO:0000256" key="3">
    <source>
        <dbReference type="ARBA" id="ARBA00022692"/>
    </source>
</evidence>
<evidence type="ECO:0000256" key="5">
    <source>
        <dbReference type="ARBA" id="ARBA00022989"/>
    </source>
</evidence>
<feature type="domain" description="Cytochrome c assembly protein" evidence="8">
    <location>
        <begin position="9"/>
        <end position="165"/>
    </location>
</feature>
<dbReference type="Proteomes" id="UP000060778">
    <property type="component" value="Chromosome"/>
</dbReference>
<dbReference type="RefSeq" id="WP_075049857.1">
    <property type="nucleotide sequence ID" value="NZ_CP006867.1"/>
</dbReference>